<comment type="caution">
    <text evidence="1">The sequence shown here is derived from an EMBL/GenBank/DDBJ whole genome shotgun (WGS) entry which is preliminary data.</text>
</comment>
<name>A0A8H2K634_9MICO</name>
<keyword evidence="2" id="KW-1185">Reference proteome</keyword>
<sequence length="187" mass="21402">MTLDYSLLLDVLVPLLAVSLGAYFSARLGVAHAERSEVSRFRRESAEELVVAFTTLRDLLRDVQHIRDVEQWIAAVNAAYDAIEDARYRTPSSFRHLKQSLRFALGEAVGGVSLADMRTSREHEELSEYNHRWNEYAIEYIEMVLGSIRQWRDAPVKTAPKVWLLAFDPWLAKTERYVSGQGIAEMT</sequence>
<dbReference type="AlphaFoldDB" id="A0A8H2K634"/>
<organism evidence="1 2">
    <name type="scientific">Rhodoglobus vestalii</name>
    <dbReference type="NCBI Taxonomy" id="193384"/>
    <lineage>
        <taxon>Bacteria</taxon>
        <taxon>Bacillati</taxon>
        <taxon>Actinomycetota</taxon>
        <taxon>Actinomycetes</taxon>
        <taxon>Micrococcales</taxon>
        <taxon>Microbacteriaceae</taxon>
        <taxon>Rhodoglobus</taxon>
    </lineage>
</organism>
<gene>
    <name evidence="1" type="ORF">FB472_1045</name>
</gene>
<evidence type="ECO:0000313" key="1">
    <source>
        <dbReference type="EMBL" id="TQO19488.1"/>
    </source>
</evidence>
<evidence type="ECO:0000313" key="2">
    <source>
        <dbReference type="Proteomes" id="UP000316560"/>
    </source>
</evidence>
<accession>A0A8H2K634</accession>
<proteinExistence type="predicted"/>
<dbReference type="RefSeq" id="WP_141989933.1">
    <property type="nucleotide sequence ID" value="NZ_VFRA01000001.1"/>
</dbReference>
<reference evidence="1 2" key="1">
    <citation type="submission" date="2019-06" db="EMBL/GenBank/DDBJ databases">
        <title>Sequencing the genomes of 1000 actinobacteria strains.</title>
        <authorList>
            <person name="Klenk H.-P."/>
        </authorList>
    </citation>
    <scope>NUCLEOTIDE SEQUENCE [LARGE SCALE GENOMIC DNA]</scope>
    <source>
        <strain evidence="1 2">DSM 21947</strain>
    </source>
</reference>
<dbReference type="OrthoDB" id="5125138at2"/>
<dbReference type="EMBL" id="VFRA01000001">
    <property type="protein sequence ID" value="TQO19488.1"/>
    <property type="molecule type" value="Genomic_DNA"/>
</dbReference>
<dbReference type="Proteomes" id="UP000316560">
    <property type="component" value="Unassembled WGS sequence"/>
</dbReference>
<protein>
    <submittedName>
        <fullName evidence="1">Uncharacterized protein</fullName>
    </submittedName>
</protein>